<evidence type="ECO:0000256" key="1">
    <source>
        <dbReference type="SAM" id="SignalP"/>
    </source>
</evidence>
<dbReference type="Proteomes" id="UP000798808">
    <property type="component" value="Unassembled WGS sequence"/>
</dbReference>
<keyword evidence="1" id="KW-0732">Signal</keyword>
<dbReference type="SUPFAM" id="SSF54427">
    <property type="entry name" value="NTF2-like"/>
    <property type="match status" value="1"/>
</dbReference>
<organism evidence="2 3">
    <name type="scientific">Fulvivirga kasyanovii</name>
    <dbReference type="NCBI Taxonomy" id="396812"/>
    <lineage>
        <taxon>Bacteria</taxon>
        <taxon>Pseudomonadati</taxon>
        <taxon>Bacteroidota</taxon>
        <taxon>Cytophagia</taxon>
        <taxon>Cytophagales</taxon>
        <taxon>Fulvivirgaceae</taxon>
        <taxon>Fulvivirga</taxon>
    </lineage>
</organism>
<reference evidence="2 3" key="1">
    <citation type="submission" date="2019-02" db="EMBL/GenBank/DDBJ databases">
        <authorList>
            <person name="Goldberg S.R."/>
            <person name="Haltli B.A."/>
            <person name="Correa H."/>
            <person name="Russell K.G."/>
        </authorList>
    </citation>
    <scope>NUCLEOTIDE SEQUENCE [LARGE SCALE GENOMIC DNA]</scope>
    <source>
        <strain evidence="2 3">JCM 16186</strain>
    </source>
</reference>
<protein>
    <recommendedName>
        <fullName evidence="4">Ester cyclase</fullName>
    </recommendedName>
</protein>
<evidence type="ECO:0000313" key="2">
    <source>
        <dbReference type="EMBL" id="MTI24528.1"/>
    </source>
</evidence>
<dbReference type="PROSITE" id="PS51257">
    <property type="entry name" value="PROKAR_LIPOPROTEIN"/>
    <property type="match status" value="1"/>
</dbReference>
<gene>
    <name evidence="2" type="ORF">E1163_06165</name>
</gene>
<proteinExistence type="predicted"/>
<dbReference type="RefSeq" id="WP_155170571.1">
    <property type="nucleotide sequence ID" value="NZ_BAAAFL010000005.1"/>
</dbReference>
<feature type="chain" id="PRO_5046284509" description="Ester cyclase" evidence="1">
    <location>
        <begin position="23"/>
        <end position="287"/>
    </location>
</feature>
<dbReference type="Gene3D" id="3.10.450.50">
    <property type="match status" value="1"/>
</dbReference>
<dbReference type="Gene3D" id="3.30.70.100">
    <property type="match status" value="1"/>
</dbReference>
<evidence type="ECO:0000313" key="3">
    <source>
        <dbReference type="Proteomes" id="UP000798808"/>
    </source>
</evidence>
<dbReference type="InterPro" id="IPR011008">
    <property type="entry name" value="Dimeric_a/b-barrel"/>
</dbReference>
<dbReference type="PANTHER" id="PTHR38436:SF1">
    <property type="entry name" value="ESTER CYCLASE"/>
    <property type="match status" value="1"/>
</dbReference>
<keyword evidence="3" id="KW-1185">Reference proteome</keyword>
<dbReference type="Pfam" id="PF07366">
    <property type="entry name" value="SnoaL"/>
    <property type="match status" value="1"/>
</dbReference>
<dbReference type="SUPFAM" id="SSF54909">
    <property type="entry name" value="Dimeric alpha+beta barrel"/>
    <property type="match status" value="1"/>
</dbReference>
<accession>A0ABW9RME3</accession>
<dbReference type="PANTHER" id="PTHR38436">
    <property type="entry name" value="POLYKETIDE CYCLASE SNOAL-LIKE DOMAIN"/>
    <property type="match status" value="1"/>
</dbReference>
<dbReference type="EMBL" id="SMLW01000425">
    <property type="protein sequence ID" value="MTI24528.1"/>
    <property type="molecule type" value="Genomic_DNA"/>
</dbReference>
<dbReference type="InterPro" id="IPR032710">
    <property type="entry name" value="NTF2-like_dom_sf"/>
</dbReference>
<name>A0ABW9RME3_9BACT</name>
<sequence length="287" mass="32582">MKYLLTPGIWLLALVSAASVVACVPDQTDQPDNKATMEVINEQTANKEAIRNLYEVILNERKFELLDNLISENYANDQGGKGVEGFKIGIYQVIEAFPDAKWEIEELIADGNKVMIRQRVNGTHEGNFQHIAPTGKTISNHGYAVYTFESGQIIYHQIMTDRLSFLQQLEILPADFSSLTNRSGDHVIFVDRFTVPRSAYGEFMKKVAYNRSYIKTLPGFIEDNMMVNEGDADPVELITIAVWQSQKHLEAAKKSVQDEYRRINFNPAEFTKEHGITMDRQVYAAVH</sequence>
<dbReference type="InterPro" id="IPR009959">
    <property type="entry name" value="Cyclase_SnoaL-like"/>
</dbReference>
<comment type="caution">
    <text evidence="2">The sequence shown here is derived from an EMBL/GenBank/DDBJ whole genome shotgun (WGS) entry which is preliminary data.</text>
</comment>
<evidence type="ECO:0008006" key="4">
    <source>
        <dbReference type="Google" id="ProtNLM"/>
    </source>
</evidence>
<feature type="signal peptide" evidence="1">
    <location>
        <begin position="1"/>
        <end position="22"/>
    </location>
</feature>